<feature type="region of interest" description="Disordered" evidence="1">
    <location>
        <begin position="173"/>
        <end position="241"/>
    </location>
</feature>
<feature type="compositionally biased region" description="Polar residues" evidence="1">
    <location>
        <begin position="275"/>
        <end position="286"/>
    </location>
</feature>
<dbReference type="AlphaFoldDB" id="A0A6G1GZJ2"/>
<evidence type="ECO:0000256" key="1">
    <source>
        <dbReference type="SAM" id="MobiDB-lite"/>
    </source>
</evidence>
<organism evidence="2 3">
    <name type="scientific">Aulographum hederae CBS 113979</name>
    <dbReference type="NCBI Taxonomy" id="1176131"/>
    <lineage>
        <taxon>Eukaryota</taxon>
        <taxon>Fungi</taxon>
        <taxon>Dikarya</taxon>
        <taxon>Ascomycota</taxon>
        <taxon>Pezizomycotina</taxon>
        <taxon>Dothideomycetes</taxon>
        <taxon>Pleosporomycetidae</taxon>
        <taxon>Aulographales</taxon>
        <taxon>Aulographaceae</taxon>
    </lineage>
</organism>
<gene>
    <name evidence="2" type="ORF">K402DRAFT_333172</name>
</gene>
<name>A0A6G1GZJ2_9PEZI</name>
<keyword evidence="3" id="KW-1185">Reference proteome</keyword>
<protein>
    <submittedName>
        <fullName evidence="2">Uncharacterized protein</fullName>
    </submittedName>
</protein>
<evidence type="ECO:0000313" key="2">
    <source>
        <dbReference type="EMBL" id="KAF1986190.1"/>
    </source>
</evidence>
<proteinExistence type="predicted"/>
<feature type="compositionally biased region" description="Polar residues" evidence="1">
    <location>
        <begin position="177"/>
        <end position="195"/>
    </location>
</feature>
<feature type="compositionally biased region" description="Polar residues" evidence="1">
    <location>
        <begin position="327"/>
        <end position="343"/>
    </location>
</feature>
<feature type="compositionally biased region" description="Polar residues" evidence="1">
    <location>
        <begin position="230"/>
        <end position="241"/>
    </location>
</feature>
<dbReference type="Proteomes" id="UP000800041">
    <property type="component" value="Unassembled WGS sequence"/>
</dbReference>
<feature type="compositionally biased region" description="Low complexity" evidence="1">
    <location>
        <begin position="287"/>
        <end position="300"/>
    </location>
</feature>
<evidence type="ECO:0000313" key="3">
    <source>
        <dbReference type="Proteomes" id="UP000800041"/>
    </source>
</evidence>
<dbReference type="OrthoDB" id="5578001at2759"/>
<dbReference type="EMBL" id="ML977158">
    <property type="protein sequence ID" value="KAF1986190.1"/>
    <property type="molecule type" value="Genomic_DNA"/>
</dbReference>
<feature type="compositionally biased region" description="Acidic residues" evidence="1">
    <location>
        <begin position="196"/>
        <end position="209"/>
    </location>
</feature>
<reference evidence="2" key="1">
    <citation type="journal article" date="2020" name="Stud. Mycol.">
        <title>101 Dothideomycetes genomes: a test case for predicting lifestyles and emergence of pathogens.</title>
        <authorList>
            <person name="Haridas S."/>
            <person name="Albert R."/>
            <person name="Binder M."/>
            <person name="Bloem J."/>
            <person name="Labutti K."/>
            <person name="Salamov A."/>
            <person name="Andreopoulos B."/>
            <person name="Baker S."/>
            <person name="Barry K."/>
            <person name="Bills G."/>
            <person name="Bluhm B."/>
            <person name="Cannon C."/>
            <person name="Castanera R."/>
            <person name="Culley D."/>
            <person name="Daum C."/>
            <person name="Ezra D."/>
            <person name="Gonzalez J."/>
            <person name="Henrissat B."/>
            <person name="Kuo A."/>
            <person name="Liang C."/>
            <person name="Lipzen A."/>
            <person name="Lutzoni F."/>
            <person name="Magnuson J."/>
            <person name="Mondo S."/>
            <person name="Nolan M."/>
            <person name="Ohm R."/>
            <person name="Pangilinan J."/>
            <person name="Park H.-J."/>
            <person name="Ramirez L."/>
            <person name="Alfaro M."/>
            <person name="Sun H."/>
            <person name="Tritt A."/>
            <person name="Yoshinaga Y."/>
            <person name="Zwiers L.-H."/>
            <person name="Turgeon B."/>
            <person name="Goodwin S."/>
            <person name="Spatafora J."/>
            <person name="Crous P."/>
            <person name="Grigoriev I."/>
        </authorList>
    </citation>
    <scope>NUCLEOTIDE SEQUENCE</scope>
    <source>
        <strain evidence="2">CBS 113979</strain>
    </source>
</reference>
<accession>A0A6G1GZJ2</accession>
<feature type="compositionally biased region" description="Low complexity" evidence="1">
    <location>
        <begin position="346"/>
        <end position="355"/>
    </location>
</feature>
<feature type="region of interest" description="Disordered" evidence="1">
    <location>
        <begin position="257"/>
        <end position="360"/>
    </location>
</feature>
<sequence length="417" mass="46522">MVQFIPPPNPRELLPPLLACLPTAFASRRPPPDLLPLLSPILRQKLQFISDSGSSSWLPLLCWDKDRAEKLPSIVEDISASLEPHPVSGEIELEDVKDIRYRKLDQETLQSRLDLTEFNLMAIYLWCMGDAHEWKLAELRGLEDLDDGNEWYSSMTEADEVLNAGYSRTSRAAPAITGQSTSTNGAATSQSYMDTNQDDEDDDDDDDDYWASYDKTPANRTPAKRPSPAPNTTNSTLQLPNQTELEYFARYMSEVQPAMDPHDPDEESDLKPGDSTLNGNTLVTSRQAQQQQPPQVEPLQTTNLGPAGYDSSLPPASDTKDARQDSHVQSLLSRDEQSQQQRIESPRASSPASARSVERLEQEAAVQAQAELGIKQHISTDIKSLFRLAKSAGIDRAEFERIVQTELQVLPLMDMEE</sequence>